<dbReference type="CDD" id="cd06583">
    <property type="entry name" value="PGRP"/>
    <property type="match status" value="1"/>
</dbReference>
<keyword evidence="8" id="KW-1185">Reference proteome</keyword>
<dbReference type="Proteomes" id="UP001518140">
    <property type="component" value="Unassembled WGS sequence"/>
</dbReference>
<evidence type="ECO:0000256" key="3">
    <source>
        <dbReference type="ARBA" id="ARBA00022801"/>
    </source>
</evidence>
<reference evidence="7 8" key="1">
    <citation type="submission" date="2020-02" db="EMBL/GenBank/DDBJ databases">
        <title>Whole-genome analyses of novel actinobacteria.</title>
        <authorList>
            <person name="Sahin N."/>
            <person name="Tokatli A."/>
        </authorList>
    </citation>
    <scope>NUCLEOTIDE SEQUENCE [LARGE SCALE GENOMIC DNA]</scope>
    <source>
        <strain evidence="7 8">YC419</strain>
    </source>
</reference>
<dbReference type="InterPro" id="IPR051206">
    <property type="entry name" value="NAMLAA_amidase_2"/>
</dbReference>
<keyword evidence="4" id="KW-0961">Cell wall biogenesis/degradation</keyword>
<feature type="domain" description="N-acetylmuramoyl-L-alanine amidase" evidence="6">
    <location>
        <begin position="118"/>
        <end position="247"/>
    </location>
</feature>
<evidence type="ECO:0000256" key="4">
    <source>
        <dbReference type="ARBA" id="ARBA00023316"/>
    </source>
</evidence>
<dbReference type="Gene3D" id="3.40.80.10">
    <property type="entry name" value="Peptidoglycan recognition protein-like"/>
    <property type="match status" value="1"/>
</dbReference>
<comment type="caution">
    <text evidence="7">The sequence shown here is derived from an EMBL/GenBank/DDBJ whole genome shotgun (WGS) entry which is preliminary data.</text>
</comment>
<feature type="compositionally biased region" description="Polar residues" evidence="5">
    <location>
        <begin position="1"/>
        <end position="10"/>
    </location>
</feature>
<comment type="catalytic activity">
    <reaction evidence="1">
        <text>Hydrolyzes the link between N-acetylmuramoyl residues and L-amino acid residues in certain cell-wall glycopeptides.</text>
        <dbReference type="EC" id="3.5.1.28"/>
    </reaction>
</comment>
<proteinExistence type="predicted"/>
<dbReference type="PANTHER" id="PTHR30417">
    <property type="entry name" value="N-ACETYLMURAMOYL-L-ALANINE AMIDASE AMID"/>
    <property type="match status" value="1"/>
</dbReference>
<accession>A0ABX0DTL7</accession>
<dbReference type="PANTHER" id="PTHR30417:SF1">
    <property type="entry name" value="N-ACETYLMURAMOYL-L-ALANINE AMIDASE AMID"/>
    <property type="match status" value="1"/>
</dbReference>
<evidence type="ECO:0000256" key="1">
    <source>
        <dbReference type="ARBA" id="ARBA00001561"/>
    </source>
</evidence>
<dbReference type="RefSeq" id="WP_165339125.1">
    <property type="nucleotide sequence ID" value="NZ_JAAKZX010000022.1"/>
</dbReference>
<evidence type="ECO:0000259" key="6">
    <source>
        <dbReference type="SMART" id="SM00644"/>
    </source>
</evidence>
<gene>
    <name evidence="7" type="ORF">G6048_10075</name>
</gene>
<dbReference type="EC" id="3.5.1.28" evidence="2"/>
<dbReference type="InterPro" id="IPR002502">
    <property type="entry name" value="Amidase_domain"/>
</dbReference>
<evidence type="ECO:0000313" key="7">
    <source>
        <dbReference type="EMBL" id="NGO42496.1"/>
    </source>
</evidence>
<keyword evidence="3" id="KW-0378">Hydrolase</keyword>
<dbReference type="Pfam" id="PF01510">
    <property type="entry name" value="Amidase_2"/>
    <property type="match status" value="1"/>
</dbReference>
<protein>
    <recommendedName>
        <fullName evidence="2">N-acetylmuramoyl-L-alanine amidase</fullName>
        <ecNumber evidence="2">3.5.1.28</ecNumber>
    </recommendedName>
</protein>
<dbReference type="InterPro" id="IPR036505">
    <property type="entry name" value="Amidase/PGRP_sf"/>
</dbReference>
<dbReference type="SMART" id="SM00644">
    <property type="entry name" value="Ami_2"/>
    <property type="match status" value="1"/>
</dbReference>
<evidence type="ECO:0000313" key="8">
    <source>
        <dbReference type="Proteomes" id="UP001518140"/>
    </source>
</evidence>
<evidence type="ECO:0000256" key="2">
    <source>
        <dbReference type="ARBA" id="ARBA00011901"/>
    </source>
</evidence>
<organism evidence="7 8">
    <name type="scientific">Streptomyces ureilyticus</name>
    <dbReference type="NCBI Taxonomy" id="1775131"/>
    <lineage>
        <taxon>Bacteria</taxon>
        <taxon>Bacillati</taxon>
        <taxon>Actinomycetota</taxon>
        <taxon>Actinomycetes</taxon>
        <taxon>Kitasatosporales</taxon>
        <taxon>Streptomycetaceae</taxon>
        <taxon>Streptomyces</taxon>
    </lineage>
</organism>
<feature type="region of interest" description="Disordered" evidence="5">
    <location>
        <begin position="1"/>
        <end position="51"/>
    </location>
</feature>
<feature type="compositionally biased region" description="Basic and acidic residues" evidence="5">
    <location>
        <begin position="15"/>
        <end position="27"/>
    </location>
</feature>
<evidence type="ECO:0000256" key="5">
    <source>
        <dbReference type="SAM" id="MobiDB-lite"/>
    </source>
</evidence>
<name>A0ABX0DTL7_9ACTN</name>
<sequence length="267" mass="30074">MGEDWTNQWSGLRAADSREESRQEPRPESPQPRPESPRRHRREKEAGRPIGRRALIVGGAAAAVGGAVLGWDQMAQDGAMREGMARDMWKVPGMRKPRKEGEVDFTGAQWVAASSANWRMADRPADYTIDMVIIHVTQGSFDSAVKVFQNPAHGAAAHYIFRKDGHVAQMIRELDVAYHAGNREYNERSIGIEHEGFVDRPEDFTDEMYRASAQLTARLCARHKIPVDRKHIIGHIEVPEATHTDPGDGWDWDKYMRLVRAARSANA</sequence>
<dbReference type="SUPFAM" id="SSF55846">
    <property type="entry name" value="N-acetylmuramoyl-L-alanine amidase-like"/>
    <property type="match status" value="1"/>
</dbReference>
<dbReference type="EMBL" id="JAAKZX010000022">
    <property type="protein sequence ID" value="NGO42496.1"/>
    <property type="molecule type" value="Genomic_DNA"/>
</dbReference>